<dbReference type="NCBIfam" id="TIGR02532">
    <property type="entry name" value="IV_pilin_GFxxxE"/>
    <property type="match status" value="1"/>
</dbReference>
<feature type="transmembrane region" description="Helical" evidence="2">
    <location>
        <begin position="21"/>
        <end position="45"/>
    </location>
</feature>
<dbReference type="InterPro" id="IPR045584">
    <property type="entry name" value="Pilin-like"/>
</dbReference>
<proteinExistence type="predicted"/>
<dbReference type="InterPro" id="IPR012902">
    <property type="entry name" value="N_methyl_site"/>
</dbReference>
<dbReference type="EMBL" id="UOEY01000098">
    <property type="protein sequence ID" value="VAW40202.1"/>
    <property type="molecule type" value="Genomic_DNA"/>
</dbReference>
<name>A0A3B0VMA7_9ZZZZ</name>
<evidence type="ECO:0000256" key="1">
    <source>
        <dbReference type="SAM" id="MobiDB-lite"/>
    </source>
</evidence>
<protein>
    <recommendedName>
        <fullName evidence="4">General secretion pathway protein J</fullName>
    </recommendedName>
</protein>
<dbReference type="SUPFAM" id="SSF54523">
    <property type="entry name" value="Pili subunits"/>
    <property type="match status" value="1"/>
</dbReference>
<dbReference type="Pfam" id="PF07963">
    <property type="entry name" value="N_methyl"/>
    <property type="match status" value="1"/>
</dbReference>
<evidence type="ECO:0000256" key="2">
    <source>
        <dbReference type="SAM" id="Phobius"/>
    </source>
</evidence>
<feature type="region of interest" description="Disordered" evidence="1">
    <location>
        <begin position="179"/>
        <end position="200"/>
    </location>
</feature>
<keyword evidence="2" id="KW-1133">Transmembrane helix</keyword>
<sequence length="245" mass="26711">MSIPAAIVSPFRRHLLKSRRGMTLLEIMLALLVLAMVVAMVTLSLSGSLNVVSETRRQGELYHQAQVALERISDDLASAVMINDVRFQGKRMAIDGRRADSLRFASMAHIVFDPKHDHPGMAVISYTVRPDPGNSGDLVLLRADRLLTPPVEQGGNSEGDKGFLLCNGLRSVRFSFTNKGGEQSDSWGAAPEDEKDMAPRPLPVTVTCTLEFWLDRNRKTSLTFRTSVLLPVGLIQAERGGGGGA</sequence>
<keyword evidence="2" id="KW-0472">Membrane</keyword>
<reference evidence="3" key="1">
    <citation type="submission" date="2018-06" db="EMBL/GenBank/DDBJ databases">
        <authorList>
            <person name="Zhirakovskaya E."/>
        </authorList>
    </citation>
    <scope>NUCLEOTIDE SEQUENCE</scope>
</reference>
<organism evidence="3">
    <name type="scientific">hydrothermal vent metagenome</name>
    <dbReference type="NCBI Taxonomy" id="652676"/>
    <lineage>
        <taxon>unclassified sequences</taxon>
        <taxon>metagenomes</taxon>
        <taxon>ecological metagenomes</taxon>
    </lineage>
</organism>
<dbReference type="AlphaFoldDB" id="A0A3B0VMA7"/>
<dbReference type="PROSITE" id="PS00409">
    <property type="entry name" value="PROKAR_NTER_METHYL"/>
    <property type="match status" value="1"/>
</dbReference>
<accession>A0A3B0VMA7</accession>
<keyword evidence="2" id="KW-0812">Transmembrane</keyword>
<evidence type="ECO:0000313" key="3">
    <source>
        <dbReference type="EMBL" id="VAW40202.1"/>
    </source>
</evidence>
<gene>
    <name evidence="3" type="ORF">MNBD_DELTA04-1641</name>
</gene>
<evidence type="ECO:0008006" key="4">
    <source>
        <dbReference type="Google" id="ProtNLM"/>
    </source>
</evidence>